<sequence>MSCTICLEPLKEATSLPCGHLFCAPCIQTYIETCYAVLFAECPLCRYPFNEIDFRRTYLPELEDASAQAATISGLKEKAILQAAKVSYLEAQIQRLKTQVKDRSSLIRKLQSSRLFRSSFVLSRGRGPARQIAKLQADLREARTALQQQRTLSDQLVYDQRIVDHFVEEMTNDILGPLPPAVADPSTAARPTFNALTAPSGTHLARTLEASSQDALNLQPQYPTFEEIAPRDSNFSIPGAQDANRYWTSIEQLFGPPGNDPL</sequence>
<evidence type="ECO:0000256" key="3">
    <source>
        <dbReference type="ARBA" id="ARBA00022771"/>
    </source>
</evidence>
<dbReference type="InterPro" id="IPR018957">
    <property type="entry name" value="Znf_C3HC4_RING-type"/>
</dbReference>
<evidence type="ECO:0000256" key="5">
    <source>
        <dbReference type="ARBA" id="ARBA00022833"/>
    </source>
</evidence>
<evidence type="ECO:0000256" key="6">
    <source>
        <dbReference type="PROSITE-ProRule" id="PRU00175"/>
    </source>
</evidence>
<evidence type="ECO:0000313" key="8">
    <source>
        <dbReference type="EMBL" id="CAL1709214.1"/>
    </source>
</evidence>
<evidence type="ECO:0000313" key="9">
    <source>
        <dbReference type="Proteomes" id="UP001497453"/>
    </source>
</evidence>
<evidence type="ECO:0000259" key="7">
    <source>
        <dbReference type="PROSITE" id="PS50089"/>
    </source>
</evidence>
<keyword evidence="1" id="KW-0808">Transferase</keyword>
<dbReference type="Pfam" id="PF00097">
    <property type="entry name" value="zf-C3HC4"/>
    <property type="match status" value="1"/>
</dbReference>
<dbReference type="PROSITE" id="PS00518">
    <property type="entry name" value="ZF_RING_1"/>
    <property type="match status" value="1"/>
</dbReference>
<protein>
    <recommendedName>
        <fullName evidence="7">RING-type domain-containing protein</fullName>
    </recommendedName>
</protein>
<feature type="domain" description="RING-type" evidence="7">
    <location>
        <begin position="3"/>
        <end position="46"/>
    </location>
</feature>
<dbReference type="InterPro" id="IPR001841">
    <property type="entry name" value="Znf_RING"/>
</dbReference>
<keyword evidence="3 6" id="KW-0863">Zinc-finger</keyword>
<dbReference type="PROSITE" id="PS50089">
    <property type="entry name" value="ZF_RING_2"/>
    <property type="match status" value="1"/>
</dbReference>
<dbReference type="Proteomes" id="UP001497453">
    <property type="component" value="Chromosome 5"/>
</dbReference>
<name>A0ABP1DQJ6_9APHY</name>
<dbReference type="InterPro" id="IPR013083">
    <property type="entry name" value="Znf_RING/FYVE/PHD"/>
</dbReference>
<keyword evidence="2" id="KW-0479">Metal-binding</keyword>
<dbReference type="Gene3D" id="3.30.40.10">
    <property type="entry name" value="Zinc/RING finger domain, C3HC4 (zinc finger)"/>
    <property type="match status" value="1"/>
</dbReference>
<dbReference type="PANTHER" id="PTHR15067">
    <property type="entry name" value="E3 UBIQUITIN-PROTEIN LIGASE RNF8"/>
    <property type="match status" value="1"/>
</dbReference>
<keyword evidence="4" id="KW-0833">Ubl conjugation pathway</keyword>
<evidence type="ECO:0000256" key="2">
    <source>
        <dbReference type="ARBA" id="ARBA00022723"/>
    </source>
</evidence>
<dbReference type="SUPFAM" id="SSF57850">
    <property type="entry name" value="RING/U-box"/>
    <property type="match status" value="1"/>
</dbReference>
<evidence type="ECO:0000256" key="4">
    <source>
        <dbReference type="ARBA" id="ARBA00022786"/>
    </source>
</evidence>
<reference evidence="9" key="1">
    <citation type="submission" date="2024-04" db="EMBL/GenBank/DDBJ databases">
        <authorList>
            <person name="Shaw F."/>
            <person name="Minotto A."/>
        </authorList>
    </citation>
    <scope>NUCLEOTIDE SEQUENCE [LARGE SCALE GENOMIC DNA]</scope>
</reference>
<evidence type="ECO:0000256" key="1">
    <source>
        <dbReference type="ARBA" id="ARBA00022679"/>
    </source>
</evidence>
<dbReference type="InterPro" id="IPR017907">
    <property type="entry name" value="Znf_RING_CS"/>
</dbReference>
<accession>A0ABP1DQJ6</accession>
<organism evidence="8 9">
    <name type="scientific">Somion occarium</name>
    <dbReference type="NCBI Taxonomy" id="3059160"/>
    <lineage>
        <taxon>Eukaryota</taxon>
        <taxon>Fungi</taxon>
        <taxon>Dikarya</taxon>
        <taxon>Basidiomycota</taxon>
        <taxon>Agaricomycotina</taxon>
        <taxon>Agaricomycetes</taxon>
        <taxon>Polyporales</taxon>
        <taxon>Cerrenaceae</taxon>
        <taxon>Somion</taxon>
    </lineage>
</organism>
<dbReference type="EMBL" id="OZ037948">
    <property type="protein sequence ID" value="CAL1709214.1"/>
    <property type="molecule type" value="Genomic_DNA"/>
</dbReference>
<proteinExistence type="predicted"/>
<keyword evidence="9" id="KW-1185">Reference proteome</keyword>
<dbReference type="SMART" id="SM00184">
    <property type="entry name" value="RING"/>
    <property type="match status" value="1"/>
</dbReference>
<dbReference type="PANTHER" id="PTHR15067:SF4">
    <property type="entry name" value="E3 UBIQUITIN-PROTEIN LIGASE RNF8"/>
    <property type="match status" value="1"/>
</dbReference>
<keyword evidence="5" id="KW-0862">Zinc</keyword>
<gene>
    <name evidence="8" type="ORF">GFSPODELE1_LOCUS7239</name>
</gene>